<comment type="caution">
    <text evidence="2">The sequence shown here is derived from an EMBL/GenBank/DDBJ whole genome shotgun (WGS) entry which is preliminary data.</text>
</comment>
<feature type="compositionally biased region" description="Low complexity" evidence="1">
    <location>
        <begin position="270"/>
        <end position="280"/>
    </location>
</feature>
<feature type="compositionally biased region" description="Basic residues" evidence="1">
    <location>
        <begin position="9"/>
        <end position="22"/>
    </location>
</feature>
<feature type="compositionally biased region" description="Basic and acidic residues" evidence="1">
    <location>
        <begin position="416"/>
        <end position="433"/>
    </location>
</feature>
<sequence>MSSAQRRPSPTKKARAARSKRSKMAYSMECRTIFAKSLLSRWVDERQRQMWLHYHIRQLQNGDENLRRNYTIFREYYEKALNIKTSNVRETLMNLDLNLLKGYSTQTVTGVSDDDLDYVSDEEEEEEEDDAPDGNTDTSVMGNADLNTLVIDADGFTAFDPEQADQEVMESLGFTEKWQLEEWLQINSLNKFSLNSPGHNGDQSSGEANMYDRQGFFIDNNIDNSDMFLEYGEDLVMSDGENDDNDGNEESENPTSSGPSNQTVPTAGDASSASIASASAETYPPQVESSVQTPTTPQLETGIHPSALNRQSPAPASPSKPSPFAPQPVSARVKTILENLGIKLDPATRRTGKKVELTQNMLEEAEEKWWEKSDSRQTVARRNGRRKVLPGLMGYDQPKVQVADRGPVPVPSGGDRLPDKVCRGPERDQCCNA</sequence>
<feature type="compositionally biased region" description="Polar residues" evidence="1">
    <location>
        <begin position="287"/>
        <end position="299"/>
    </location>
</feature>
<evidence type="ECO:0000313" key="2">
    <source>
        <dbReference type="EMBL" id="KAJ3554421.1"/>
    </source>
</evidence>
<evidence type="ECO:0000313" key="3">
    <source>
        <dbReference type="Proteomes" id="UP001148614"/>
    </source>
</evidence>
<feature type="compositionally biased region" description="Acidic residues" evidence="1">
    <location>
        <begin position="240"/>
        <end position="252"/>
    </location>
</feature>
<name>A0A9W8N4F3_9PEZI</name>
<proteinExistence type="predicted"/>
<feature type="compositionally biased region" description="Polar residues" evidence="1">
    <location>
        <begin position="254"/>
        <end position="265"/>
    </location>
</feature>
<gene>
    <name evidence="2" type="ORF">NPX13_g10613</name>
</gene>
<feature type="region of interest" description="Disordered" evidence="1">
    <location>
        <begin position="402"/>
        <end position="433"/>
    </location>
</feature>
<feature type="compositionally biased region" description="Pro residues" evidence="1">
    <location>
        <begin position="315"/>
        <end position="326"/>
    </location>
</feature>
<keyword evidence="3" id="KW-1185">Reference proteome</keyword>
<dbReference type="Proteomes" id="UP001148614">
    <property type="component" value="Unassembled WGS sequence"/>
</dbReference>
<dbReference type="EMBL" id="JANPWZ010003073">
    <property type="protein sequence ID" value="KAJ3554421.1"/>
    <property type="molecule type" value="Genomic_DNA"/>
</dbReference>
<feature type="region of interest" description="Disordered" evidence="1">
    <location>
        <begin position="1"/>
        <end position="22"/>
    </location>
</feature>
<feature type="compositionally biased region" description="Acidic residues" evidence="1">
    <location>
        <begin position="112"/>
        <end position="132"/>
    </location>
</feature>
<feature type="region of interest" description="Disordered" evidence="1">
    <location>
        <begin position="237"/>
        <end position="327"/>
    </location>
</feature>
<evidence type="ECO:0000256" key="1">
    <source>
        <dbReference type="SAM" id="MobiDB-lite"/>
    </source>
</evidence>
<organism evidence="2 3">
    <name type="scientific">Xylaria arbuscula</name>
    <dbReference type="NCBI Taxonomy" id="114810"/>
    <lineage>
        <taxon>Eukaryota</taxon>
        <taxon>Fungi</taxon>
        <taxon>Dikarya</taxon>
        <taxon>Ascomycota</taxon>
        <taxon>Pezizomycotina</taxon>
        <taxon>Sordariomycetes</taxon>
        <taxon>Xylariomycetidae</taxon>
        <taxon>Xylariales</taxon>
        <taxon>Xylariaceae</taxon>
        <taxon>Xylaria</taxon>
    </lineage>
</organism>
<feature type="region of interest" description="Disordered" evidence="1">
    <location>
        <begin position="111"/>
        <end position="139"/>
    </location>
</feature>
<dbReference type="AlphaFoldDB" id="A0A9W8N4F3"/>
<protein>
    <submittedName>
        <fullName evidence="2">Uncharacterized protein</fullName>
    </submittedName>
</protein>
<reference evidence="2" key="1">
    <citation type="submission" date="2022-07" db="EMBL/GenBank/DDBJ databases">
        <title>Genome Sequence of Xylaria arbuscula.</title>
        <authorList>
            <person name="Buettner E."/>
        </authorList>
    </citation>
    <scope>NUCLEOTIDE SEQUENCE</scope>
    <source>
        <strain evidence="2">VT107</strain>
    </source>
</reference>
<accession>A0A9W8N4F3</accession>